<dbReference type="EnsemblPlants" id="Pp3c16_12770V3.1">
    <property type="protein sequence ID" value="PAC:32984864.CDS.1"/>
    <property type="gene ID" value="Pp3c16_12770"/>
</dbReference>
<evidence type="ECO:0000313" key="2">
    <source>
        <dbReference type="EMBL" id="PNR37780.1"/>
    </source>
</evidence>
<keyword evidence="1" id="KW-0472">Membrane</keyword>
<keyword evidence="1" id="KW-0812">Transmembrane</keyword>
<organism evidence="2">
    <name type="scientific">Physcomitrium patens</name>
    <name type="common">Spreading-leaved earth moss</name>
    <name type="synonym">Physcomitrella patens</name>
    <dbReference type="NCBI Taxonomy" id="3218"/>
    <lineage>
        <taxon>Eukaryota</taxon>
        <taxon>Viridiplantae</taxon>
        <taxon>Streptophyta</taxon>
        <taxon>Embryophyta</taxon>
        <taxon>Bryophyta</taxon>
        <taxon>Bryophytina</taxon>
        <taxon>Bryopsida</taxon>
        <taxon>Funariidae</taxon>
        <taxon>Funariales</taxon>
        <taxon>Funariaceae</taxon>
        <taxon>Physcomitrium</taxon>
    </lineage>
</organism>
<sequence>MRRHRAAGSSTTESRLPRGVANFVPAIASSSLVLVLFTAPTPPQSPHKPPLFFVPPPRP</sequence>
<feature type="transmembrane region" description="Helical" evidence="1">
    <location>
        <begin position="20"/>
        <end position="39"/>
    </location>
</feature>
<name>A0A2K1J8B2_PHYPA</name>
<reference evidence="3" key="3">
    <citation type="submission" date="2020-12" db="UniProtKB">
        <authorList>
            <consortium name="EnsemblPlants"/>
        </authorList>
    </citation>
    <scope>IDENTIFICATION</scope>
</reference>
<proteinExistence type="predicted"/>
<protein>
    <submittedName>
        <fullName evidence="2 3">Uncharacterized protein</fullName>
    </submittedName>
</protein>
<dbReference type="InParanoid" id="A0A2K1J8B2"/>
<reference evidence="2 4" key="2">
    <citation type="journal article" date="2018" name="Plant J.">
        <title>The Physcomitrella patens chromosome-scale assembly reveals moss genome structure and evolution.</title>
        <authorList>
            <person name="Lang D."/>
            <person name="Ullrich K.K."/>
            <person name="Murat F."/>
            <person name="Fuchs J."/>
            <person name="Jenkins J."/>
            <person name="Haas F.B."/>
            <person name="Piednoel M."/>
            <person name="Gundlach H."/>
            <person name="Van Bel M."/>
            <person name="Meyberg R."/>
            <person name="Vives C."/>
            <person name="Morata J."/>
            <person name="Symeonidi A."/>
            <person name="Hiss M."/>
            <person name="Muchero W."/>
            <person name="Kamisugi Y."/>
            <person name="Saleh O."/>
            <person name="Blanc G."/>
            <person name="Decker E.L."/>
            <person name="van Gessel N."/>
            <person name="Grimwood J."/>
            <person name="Hayes R.D."/>
            <person name="Graham S.W."/>
            <person name="Gunter L.E."/>
            <person name="McDaniel S.F."/>
            <person name="Hoernstein S.N.W."/>
            <person name="Larsson A."/>
            <person name="Li F.W."/>
            <person name="Perroud P.F."/>
            <person name="Phillips J."/>
            <person name="Ranjan P."/>
            <person name="Rokshar D.S."/>
            <person name="Rothfels C.J."/>
            <person name="Schneider L."/>
            <person name="Shu S."/>
            <person name="Stevenson D.W."/>
            <person name="Thummler F."/>
            <person name="Tillich M."/>
            <person name="Villarreal Aguilar J.C."/>
            <person name="Widiez T."/>
            <person name="Wong G.K."/>
            <person name="Wymore A."/>
            <person name="Zhang Y."/>
            <person name="Zimmer A.D."/>
            <person name="Quatrano R.S."/>
            <person name="Mayer K.F.X."/>
            <person name="Goodstein D."/>
            <person name="Casacuberta J.M."/>
            <person name="Vandepoele K."/>
            <person name="Reski R."/>
            <person name="Cuming A.C."/>
            <person name="Tuskan G.A."/>
            <person name="Maumus F."/>
            <person name="Salse J."/>
            <person name="Schmutz J."/>
            <person name="Rensing S.A."/>
        </authorList>
    </citation>
    <scope>NUCLEOTIDE SEQUENCE [LARGE SCALE GENOMIC DNA]</scope>
    <source>
        <strain evidence="3 4">cv. Gransden 2004</strain>
    </source>
</reference>
<dbReference type="EMBL" id="ABEU02000016">
    <property type="protein sequence ID" value="PNR37780.1"/>
    <property type="molecule type" value="Genomic_DNA"/>
</dbReference>
<keyword evidence="1" id="KW-1133">Transmembrane helix</keyword>
<gene>
    <name evidence="2" type="ORF">PHYPA_020889</name>
</gene>
<keyword evidence="4" id="KW-1185">Reference proteome</keyword>
<accession>A0A2K1J8B2</accession>
<evidence type="ECO:0000313" key="4">
    <source>
        <dbReference type="Proteomes" id="UP000006727"/>
    </source>
</evidence>
<evidence type="ECO:0000256" key="1">
    <source>
        <dbReference type="SAM" id="Phobius"/>
    </source>
</evidence>
<dbReference type="Proteomes" id="UP000006727">
    <property type="component" value="Chromosome 16"/>
</dbReference>
<dbReference type="Gramene" id="Pp3c16_12770V3.1">
    <property type="protein sequence ID" value="PAC:32984864.CDS.1"/>
    <property type="gene ID" value="Pp3c16_12770"/>
</dbReference>
<evidence type="ECO:0000313" key="3">
    <source>
        <dbReference type="EnsemblPlants" id="PAC:32984864.CDS.1"/>
    </source>
</evidence>
<dbReference type="AlphaFoldDB" id="A0A2K1J8B2"/>
<reference evidence="2 4" key="1">
    <citation type="journal article" date="2008" name="Science">
        <title>The Physcomitrella genome reveals evolutionary insights into the conquest of land by plants.</title>
        <authorList>
            <person name="Rensing S."/>
            <person name="Lang D."/>
            <person name="Zimmer A."/>
            <person name="Terry A."/>
            <person name="Salamov A."/>
            <person name="Shapiro H."/>
            <person name="Nishiyama T."/>
            <person name="Perroud P.-F."/>
            <person name="Lindquist E."/>
            <person name="Kamisugi Y."/>
            <person name="Tanahashi T."/>
            <person name="Sakakibara K."/>
            <person name="Fujita T."/>
            <person name="Oishi K."/>
            <person name="Shin-I T."/>
            <person name="Kuroki Y."/>
            <person name="Toyoda A."/>
            <person name="Suzuki Y."/>
            <person name="Hashimoto A."/>
            <person name="Yamaguchi K."/>
            <person name="Sugano A."/>
            <person name="Kohara Y."/>
            <person name="Fujiyama A."/>
            <person name="Anterola A."/>
            <person name="Aoki S."/>
            <person name="Ashton N."/>
            <person name="Barbazuk W.B."/>
            <person name="Barker E."/>
            <person name="Bennetzen J."/>
            <person name="Bezanilla M."/>
            <person name="Blankenship R."/>
            <person name="Cho S.H."/>
            <person name="Dutcher S."/>
            <person name="Estelle M."/>
            <person name="Fawcett J.A."/>
            <person name="Gundlach H."/>
            <person name="Hanada K."/>
            <person name="Heyl A."/>
            <person name="Hicks K.A."/>
            <person name="Hugh J."/>
            <person name="Lohr M."/>
            <person name="Mayer K."/>
            <person name="Melkozernov A."/>
            <person name="Murata T."/>
            <person name="Nelson D."/>
            <person name="Pils B."/>
            <person name="Prigge M."/>
            <person name="Reiss B."/>
            <person name="Renner T."/>
            <person name="Rombauts S."/>
            <person name="Rushton P."/>
            <person name="Sanderfoot A."/>
            <person name="Schween G."/>
            <person name="Shiu S.-H."/>
            <person name="Stueber K."/>
            <person name="Theodoulou F.L."/>
            <person name="Tu H."/>
            <person name="Van de Peer Y."/>
            <person name="Verrier P.J."/>
            <person name="Waters E."/>
            <person name="Wood A."/>
            <person name="Yang L."/>
            <person name="Cove D."/>
            <person name="Cuming A."/>
            <person name="Hasebe M."/>
            <person name="Lucas S."/>
            <person name="Mishler D.B."/>
            <person name="Reski R."/>
            <person name="Grigoriev I."/>
            <person name="Quatrano R.S."/>
            <person name="Boore J.L."/>
        </authorList>
    </citation>
    <scope>NUCLEOTIDE SEQUENCE [LARGE SCALE GENOMIC DNA]</scope>
    <source>
        <strain evidence="3 4">cv. Gransden 2004</strain>
    </source>
</reference>